<evidence type="ECO:0000256" key="1">
    <source>
        <dbReference type="ARBA" id="ARBA00001974"/>
    </source>
</evidence>
<name>J3JA33_9LACO</name>
<dbReference type="PANTHER" id="PTHR43400:SF7">
    <property type="entry name" value="FAD-DEPENDENT OXIDOREDUCTASE 2 FAD BINDING DOMAIN-CONTAINING PROTEIN"/>
    <property type="match status" value="1"/>
</dbReference>
<dbReference type="SUPFAM" id="SSF51905">
    <property type="entry name" value="FAD/NAD(P)-binding domain"/>
    <property type="match status" value="1"/>
</dbReference>
<dbReference type="STRING" id="1185325.A11Y_38292"/>
<dbReference type="Gene3D" id="3.90.700.10">
    <property type="entry name" value="Succinate dehydrogenase/fumarate reductase flavoprotein, catalytic domain"/>
    <property type="match status" value="1"/>
</dbReference>
<dbReference type="GO" id="GO:0033765">
    <property type="term" value="F:steroid dehydrogenase activity, acting on the CH-CH group of donors"/>
    <property type="evidence" value="ECO:0007669"/>
    <property type="project" value="UniProtKB-ARBA"/>
</dbReference>
<evidence type="ECO:0000256" key="2">
    <source>
        <dbReference type="ARBA" id="ARBA00022630"/>
    </source>
</evidence>
<feature type="domain" description="FAD-dependent oxidoreductase 2 FAD-binding" evidence="6">
    <location>
        <begin position="76"/>
        <end position="498"/>
    </location>
</feature>
<dbReference type="AlphaFoldDB" id="J3JA33"/>
<dbReference type="InterPro" id="IPR027477">
    <property type="entry name" value="Succ_DH/fumarate_Rdtase_cat_sf"/>
</dbReference>
<dbReference type="InterPro" id="IPR010960">
    <property type="entry name" value="Flavocytochrome_c"/>
</dbReference>
<comment type="cofactor">
    <cofactor evidence="1">
        <name>FAD</name>
        <dbReference type="ChEBI" id="CHEBI:57692"/>
    </cofactor>
</comment>
<dbReference type="SUPFAM" id="SSF56425">
    <property type="entry name" value="Succinate dehydrogenase/fumarate reductase flavoprotein, catalytic domain"/>
    <property type="match status" value="1"/>
</dbReference>
<evidence type="ECO:0000313" key="8">
    <source>
        <dbReference type="Proteomes" id="UP000007271"/>
    </source>
</evidence>
<dbReference type="InterPro" id="IPR036188">
    <property type="entry name" value="FAD/NAD-bd_sf"/>
</dbReference>
<dbReference type="GO" id="GO:0010181">
    <property type="term" value="F:FMN binding"/>
    <property type="evidence" value="ECO:0007669"/>
    <property type="project" value="InterPro"/>
</dbReference>
<comment type="caution">
    <text evidence="7">The sequence shown here is derived from an EMBL/GenBank/DDBJ whole genome shotgun (WGS) entry which is preliminary data.</text>
</comment>
<proteinExistence type="inferred from homology"/>
<keyword evidence="2 5" id="KW-0285">Flavoprotein</keyword>
<dbReference type="PATRIC" id="fig|1185325.3.peg.2466"/>
<evidence type="ECO:0000256" key="3">
    <source>
        <dbReference type="ARBA" id="ARBA00022827"/>
    </source>
</evidence>
<dbReference type="Proteomes" id="UP000007271">
    <property type="component" value="Unassembled WGS sequence"/>
</dbReference>
<dbReference type="PRINTS" id="PR00368">
    <property type="entry name" value="FADPNR"/>
</dbReference>
<dbReference type="InterPro" id="IPR050315">
    <property type="entry name" value="FAD-oxidoreductase_2"/>
</dbReference>
<reference evidence="7 8" key="1">
    <citation type="submission" date="2012-05" db="EMBL/GenBank/DDBJ databases">
        <title>Complete Genome Sequence of Lactobacillus coryniformis CECT5711.</title>
        <authorList>
            <person name="Rodriguez J.M."/>
        </authorList>
    </citation>
    <scope>NUCLEOTIDE SEQUENCE [LARGE SCALE GENOMIC DNA]</scope>
    <source>
        <strain evidence="8">CECT5711</strain>
    </source>
</reference>
<keyword evidence="4 5" id="KW-0560">Oxidoreductase</keyword>
<dbReference type="EMBL" id="AKFP01000095">
    <property type="protein sequence ID" value="EJN54502.1"/>
    <property type="molecule type" value="Genomic_DNA"/>
</dbReference>
<evidence type="ECO:0000256" key="4">
    <source>
        <dbReference type="ARBA" id="ARBA00023002"/>
    </source>
</evidence>
<organism evidence="7 8">
    <name type="scientific">Loigolactobacillus coryniformis subsp. coryniformis CECT 5711</name>
    <dbReference type="NCBI Taxonomy" id="1185325"/>
    <lineage>
        <taxon>Bacteria</taxon>
        <taxon>Bacillati</taxon>
        <taxon>Bacillota</taxon>
        <taxon>Bacilli</taxon>
        <taxon>Lactobacillales</taxon>
        <taxon>Lactobacillaceae</taxon>
        <taxon>Loigolactobacillus</taxon>
    </lineage>
</organism>
<evidence type="ECO:0000256" key="5">
    <source>
        <dbReference type="RuleBase" id="RU366062"/>
    </source>
</evidence>
<keyword evidence="3 5" id="KW-0274">FAD</keyword>
<dbReference type="InterPro" id="IPR003953">
    <property type="entry name" value="FAD-dep_OxRdtase_2_FAD-bd"/>
</dbReference>
<dbReference type="NCBIfam" id="TIGR01813">
    <property type="entry name" value="flavo_cyto_c"/>
    <property type="match status" value="1"/>
</dbReference>
<dbReference type="PANTHER" id="PTHR43400">
    <property type="entry name" value="FUMARATE REDUCTASE"/>
    <property type="match status" value="1"/>
</dbReference>
<gene>
    <name evidence="7" type="ORF">A11Y_38292</name>
</gene>
<sequence length="517" mass="55385">MKEKSHTCIISLYKNRGLQIIMKKIRVMTFFSAALLLTSSMLGIAQGVSAADKSDVTTSASKTEYTSAKDLKKKYDVIIVGAGGAGMSAALAAKQKGLKPVILEKMPIAGGNTLKASSGMNASETKVEKANGIVDSNEQFYQETLKGGHNKNDKALLHYMVNHSASAIDWLDSMGMKLDKLTISGGMSVKRTHRPHDGSAVGQYLATGLLRNIKKDKIPLIVNADVTKITEKDDQVSGVKVVINQDKTKTVKAKAVIVTTGGYGASKAMIKKYRPDLAKYVTTNAAGTTGDGIKMIRQLGGYTVDMKQIQIHPTVYQKPAYLIGEATRGEGGILVNKSGDRFTNELNTRDKVSAAINGQSGKMAYVVFDAGVKARSAAVDQYIKKGFTKQADTVEDLAKKINVPAAELQKTITTWNQDVAAKKDSQFERTTGMEHQLNQGPYYAIPIAPGIHYTMGGVKINTKTQVLKKSGKAIPGLYAAGEVAGGLHGYNRIGGNSVADIIIFGRQAGEQAAAYIK</sequence>
<dbReference type="NCBIfam" id="NF005064">
    <property type="entry name" value="PRK06481.1"/>
    <property type="match status" value="1"/>
</dbReference>
<dbReference type="Pfam" id="PF00890">
    <property type="entry name" value="FAD_binding_2"/>
    <property type="match status" value="1"/>
</dbReference>
<evidence type="ECO:0000259" key="6">
    <source>
        <dbReference type="Pfam" id="PF00890"/>
    </source>
</evidence>
<dbReference type="Gene3D" id="3.50.50.60">
    <property type="entry name" value="FAD/NAD(P)-binding domain"/>
    <property type="match status" value="1"/>
</dbReference>
<evidence type="ECO:0000313" key="7">
    <source>
        <dbReference type="EMBL" id="EJN54502.1"/>
    </source>
</evidence>
<comment type="similarity">
    <text evidence="5">Belongs to the FAD-dependent oxidoreductase 2 family. FRD/SDH subfamily.</text>
</comment>
<protein>
    <submittedName>
        <fullName evidence="7">Succinate dehydrogenase</fullName>
    </submittedName>
</protein>
<accession>J3JA33</accession>
<dbReference type="FunFam" id="3.90.700.10:FF:000007">
    <property type="entry name" value="NADH-dependent fumarate reductase"/>
    <property type="match status" value="1"/>
</dbReference>